<evidence type="ECO:0000313" key="2">
    <source>
        <dbReference type="EMBL" id="EUN21558.1"/>
    </source>
</evidence>
<evidence type="ECO:0000313" key="3">
    <source>
        <dbReference type="Proteomes" id="UP000054337"/>
    </source>
</evidence>
<feature type="region of interest" description="Disordered" evidence="1">
    <location>
        <begin position="144"/>
        <end position="180"/>
    </location>
</feature>
<dbReference type="Proteomes" id="UP000054337">
    <property type="component" value="Unassembled WGS sequence"/>
</dbReference>
<reference evidence="2 3" key="1">
    <citation type="journal article" date="2013" name="PLoS Genet.">
        <title>Comparative genome structure, secondary metabolite, and effector coding capacity across Cochliobolus pathogens.</title>
        <authorList>
            <person name="Condon B.J."/>
            <person name="Leng Y."/>
            <person name="Wu D."/>
            <person name="Bushley K.E."/>
            <person name="Ohm R.A."/>
            <person name="Otillar R."/>
            <person name="Martin J."/>
            <person name="Schackwitz W."/>
            <person name="Grimwood J."/>
            <person name="MohdZainudin N."/>
            <person name="Xue C."/>
            <person name="Wang R."/>
            <person name="Manning V.A."/>
            <person name="Dhillon B."/>
            <person name="Tu Z.J."/>
            <person name="Steffenson B.J."/>
            <person name="Salamov A."/>
            <person name="Sun H."/>
            <person name="Lowry S."/>
            <person name="LaButti K."/>
            <person name="Han J."/>
            <person name="Copeland A."/>
            <person name="Lindquist E."/>
            <person name="Barry K."/>
            <person name="Schmutz J."/>
            <person name="Baker S.E."/>
            <person name="Ciuffetti L.M."/>
            <person name="Grigoriev I.V."/>
            <person name="Zhong S."/>
            <person name="Turgeon B.G."/>
        </authorList>
    </citation>
    <scope>NUCLEOTIDE SEQUENCE [LARGE SCALE GENOMIC DNA]</scope>
    <source>
        <strain evidence="2 3">FI3</strain>
    </source>
</reference>
<proteinExistence type="predicted"/>
<sequence>MAMVMTMAVRHLETESEEGRDGAGAWADGSARRCCRLVAVHWPLRLPNPWAGLCPRADQLGWVAHCCAGELVLNYRRHRTASVRVVLSRRRPEIPRLLLCYTSFSAPATPRAHRTSQLPQPPLAHAHAYTHAHNPLHLVPTACRALPSSGGAPHQHPEANGKALGTRAQSTRQRRLGVPA</sequence>
<accession>W7DTY1</accession>
<dbReference type="HOGENOM" id="CLU_1495929_0_0_1"/>
<evidence type="ECO:0000256" key="1">
    <source>
        <dbReference type="SAM" id="MobiDB-lite"/>
    </source>
</evidence>
<name>W7DTY1_BIPV3</name>
<dbReference type="EMBL" id="KI968843">
    <property type="protein sequence ID" value="EUN21558.1"/>
    <property type="molecule type" value="Genomic_DNA"/>
</dbReference>
<gene>
    <name evidence="2" type="ORF">COCVIDRAFT_20574</name>
</gene>
<organism evidence="2 3">
    <name type="scientific">Bipolaris victoriae (strain FI3)</name>
    <name type="common">Victoria blight of oats agent</name>
    <name type="synonym">Cochliobolus victoriae</name>
    <dbReference type="NCBI Taxonomy" id="930091"/>
    <lineage>
        <taxon>Eukaryota</taxon>
        <taxon>Fungi</taxon>
        <taxon>Dikarya</taxon>
        <taxon>Ascomycota</taxon>
        <taxon>Pezizomycotina</taxon>
        <taxon>Dothideomycetes</taxon>
        <taxon>Pleosporomycetidae</taxon>
        <taxon>Pleosporales</taxon>
        <taxon>Pleosporineae</taxon>
        <taxon>Pleosporaceae</taxon>
        <taxon>Bipolaris</taxon>
    </lineage>
</organism>
<protein>
    <submittedName>
        <fullName evidence="2">Uncharacterized protein</fullName>
    </submittedName>
</protein>
<dbReference type="RefSeq" id="XP_014551115.1">
    <property type="nucleotide sequence ID" value="XM_014695629.1"/>
</dbReference>
<dbReference type="GeneID" id="26252558"/>
<keyword evidence="3" id="KW-1185">Reference proteome</keyword>
<dbReference type="AlphaFoldDB" id="W7DTY1"/>